<protein>
    <submittedName>
        <fullName evidence="2">Uncharacterized protein</fullName>
    </submittedName>
</protein>
<dbReference type="EMBL" id="BAABCY010000080">
    <property type="protein sequence ID" value="GAA3579747.1"/>
    <property type="molecule type" value="Genomic_DNA"/>
</dbReference>
<feature type="region of interest" description="Disordered" evidence="1">
    <location>
        <begin position="164"/>
        <end position="183"/>
    </location>
</feature>
<evidence type="ECO:0000313" key="2">
    <source>
        <dbReference type="EMBL" id="GAA3579747.1"/>
    </source>
</evidence>
<gene>
    <name evidence="2" type="ORF">GCM10022395_30530</name>
</gene>
<dbReference type="RefSeq" id="WP_345007279.1">
    <property type="nucleotide sequence ID" value="NZ_BAABCY010000080.1"/>
</dbReference>
<comment type="caution">
    <text evidence="2">The sequence shown here is derived from an EMBL/GenBank/DDBJ whole genome shotgun (WGS) entry which is preliminary data.</text>
</comment>
<dbReference type="Proteomes" id="UP001500954">
    <property type="component" value="Unassembled WGS sequence"/>
</dbReference>
<keyword evidence="3" id="KW-1185">Reference proteome</keyword>
<evidence type="ECO:0000256" key="1">
    <source>
        <dbReference type="SAM" id="MobiDB-lite"/>
    </source>
</evidence>
<proteinExistence type="predicted"/>
<name>A0ABP6YFB8_9FLAO</name>
<sequence length="281" mass="32837">MKGLKITQITVILVINLIGYSSTSQEQEKGSLEDNQMPTTLVFESEGLYRLKPNFQNKVNMDTLQTYNGITYHIFSPAQSTICLIIKSKKENKWKSRNFEIISMDTKTKEHITTFGINHFGIKSISLGKKIIYNLNNGNVIEYFGVSMASESGQQKVLSILKDNRNASDNQKQSEPKNKTYNRPNLEEFEYSEHWREEAYKATKKYLQWAISEKELCNVLGFGKYQPYLLRYLGNYKYRVKIYCEFDCGDDYNNPSHFWVEVYYKGNNTWDGEIIKQKFVD</sequence>
<accession>A0ABP6YFB8</accession>
<feature type="compositionally biased region" description="Basic and acidic residues" evidence="1">
    <location>
        <begin position="164"/>
        <end position="178"/>
    </location>
</feature>
<evidence type="ECO:0000313" key="3">
    <source>
        <dbReference type="Proteomes" id="UP001500954"/>
    </source>
</evidence>
<reference evidence="3" key="1">
    <citation type="journal article" date="2019" name="Int. J. Syst. Evol. Microbiol.">
        <title>The Global Catalogue of Microorganisms (GCM) 10K type strain sequencing project: providing services to taxonomists for standard genome sequencing and annotation.</title>
        <authorList>
            <consortium name="The Broad Institute Genomics Platform"/>
            <consortium name="The Broad Institute Genome Sequencing Center for Infectious Disease"/>
            <person name="Wu L."/>
            <person name="Ma J."/>
        </authorList>
    </citation>
    <scope>NUCLEOTIDE SEQUENCE [LARGE SCALE GENOMIC DNA]</scope>
    <source>
        <strain evidence="3">JCM 17111</strain>
    </source>
</reference>
<organism evidence="2 3">
    <name type="scientific">Snuella lapsa</name>
    <dbReference type="NCBI Taxonomy" id="870481"/>
    <lineage>
        <taxon>Bacteria</taxon>
        <taxon>Pseudomonadati</taxon>
        <taxon>Bacteroidota</taxon>
        <taxon>Flavobacteriia</taxon>
        <taxon>Flavobacteriales</taxon>
        <taxon>Flavobacteriaceae</taxon>
        <taxon>Snuella</taxon>
    </lineage>
</organism>